<name>A0A518C3P4_9BACT</name>
<dbReference type="EMBL" id="CP036289">
    <property type="protein sequence ID" value="QDU73847.1"/>
    <property type="molecule type" value="Genomic_DNA"/>
</dbReference>
<proteinExistence type="predicted"/>
<dbReference type="Pfam" id="PF04972">
    <property type="entry name" value="BON"/>
    <property type="match status" value="1"/>
</dbReference>
<dbReference type="Proteomes" id="UP000318626">
    <property type="component" value="Chromosome"/>
</dbReference>
<keyword evidence="3" id="KW-1185">Reference proteome</keyword>
<dbReference type="RefSeq" id="WP_165698605.1">
    <property type="nucleotide sequence ID" value="NZ_CP036289.1"/>
</dbReference>
<dbReference type="InterPro" id="IPR007055">
    <property type="entry name" value="BON_dom"/>
</dbReference>
<evidence type="ECO:0000313" key="3">
    <source>
        <dbReference type="Proteomes" id="UP000318626"/>
    </source>
</evidence>
<dbReference type="KEGG" id="bvo:Pan97_08470"/>
<evidence type="ECO:0000313" key="2">
    <source>
        <dbReference type="EMBL" id="QDU73847.1"/>
    </source>
</evidence>
<sequence>MISSSMKDIRSRVVTALAACGNPRLRFIQVELDEEHENTVYLSGRVTSFYQKQLAQELVRSIDGDVQVRNNLRVDDSV</sequence>
<gene>
    <name evidence="2" type="ORF">Pan97_08470</name>
</gene>
<dbReference type="PROSITE" id="PS50914">
    <property type="entry name" value="BON"/>
    <property type="match status" value="1"/>
</dbReference>
<feature type="domain" description="BON" evidence="1">
    <location>
        <begin position="5"/>
        <end position="76"/>
    </location>
</feature>
<dbReference type="AlphaFoldDB" id="A0A518C3P4"/>
<accession>A0A518C3P4</accession>
<evidence type="ECO:0000259" key="1">
    <source>
        <dbReference type="PROSITE" id="PS50914"/>
    </source>
</evidence>
<protein>
    <submittedName>
        <fullName evidence="2">BON domain protein</fullName>
    </submittedName>
</protein>
<reference evidence="3" key="1">
    <citation type="submission" date="2019-02" db="EMBL/GenBank/DDBJ databases">
        <title>Deep-cultivation of Planctomycetes and their phenomic and genomic characterization uncovers novel biology.</title>
        <authorList>
            <person name="Wiegand S."/>
            <person name="Jogler M."/>
            <person name="Boedeker C."/>
            <person name="Pinto D."/>
            <person name="Vollmers J."/>
            <person name="Rivas-Marin E."/>
            <person name="Kohn T."/>
            <person name="Peeters S.H."/>
            <person name="Heuer A."/>
            <person name="Rast P."/>
            <person name="Oberbeckmann S."/>
            <person name="Bunk B."/>
            <person name="Jeske O."/>
            <person name="Meyerdierks A."/>
            <person name="Storesund J.E."/>
            <person name="Kallscheuer N."/>
            <person name="Luecker S."/>
            <person name="Lage O.M."/>
            <person name="Pohl T."/>
            <person name="Merkel B.J."/>
            <person name="Hornburger P."/>
            <person name="Mueller R.-W."/>
            <person name="Bruemmer F."/>
            <person name="Labrenz M."/>
            <person name="Spormann A.M."/>
            <person name="Op den Camp H."/>
            <person name="Overmann J."/>
            <person name="Amann R."/>
            <person name="Jetten M.S.M."/>
            <person name="Mascher T."/>
            <person name="Medema M.H."/>
            <person name="Devos D.P."/>
            <person name="Kaster A.-K."/>
            <person name="Ovreas L."/>
            <person name="Rohde M."/>
            <person name="Galperin M.Y."/>
            <person name="Jogler C."/>
        </authorList>
    </citation>
    <scope>NUCLEOTIDE SEQUENCE [LARGE SCALE GENOMIC DNA]</scope>
    <source>
        <strain evidence="3">Pan97</strain>
    </source>
</reference>
<organism evidence="2 3">
    <name type="scientific">Bremerella volcania</name>
    <dbReference type="NCBI Taxonomy" id="2527984"/>
    <lineage>
        <taxon>Bacteria</taxon>
        <taxon>Pseudomonadati</taxon>
        <taxon>Planctomycetota</taxon>
        <taxon>Planctomycetia</taxon>
        <taxon>Pirellulales</taxon>
        <taxon>Pirellulaceae</taxon>
        <taxon>Bremerella</taxon>
    </lineage>
</organism>
<dbReference type="Gene3D" id="3.30.1340.30">
    <property type="match status" value="1"/>
</dbReference>